<dbReference type="EMBL" id="AJAL01000014">
    <property type="protein sequence ID" value="EOH77042.1"/>
    <property type="molecule type" value="Genomic_DNA"/>
</dbReference>
<organism evidence="4 6">
    <name type="scientific">Enterococcus raffinosus ATCC 49464</name>
    <dbReference type="NCBI Taxonomy" id="1158602"/>
    <lineage>
        <taxon>Bacteria</taxon>
        <taxon>Bacillati</taxon>
        <taxon>Bacillota</taxon>
        <taxon>Bacilli</taxon>
        <taxon>Lactobacillales</taxon>
        <taxon>Enterococcaceae</taxon>
        <taxon>Enterococcus</taxon>
    </lineage>
</organism>
<dbReference type="Gene3D" id="3.90.176.10">
    <property type="entry name" value="Toxin ADP-ribosyltransferase, Chain A, domain 1"/>
    <property type="match status" value="1"/>
</dbReference>
<proteinExistence type="predicted"/>
<dbReference type="eggNOG" id="COG2369">
    <property type="taxonomic scope" value="Bacteria"/>
</dbReference>
<evidence type="ECO:0000256" key="1">
    <source>
        <dbReference type="SAM" id="Coils"/>
    </source>
</evidence>
<reference evidence="4 6" key="1">
    <citation type="submission" date="2013-02" db="EMBL/GenBank/DDBJ databases">
        <title>The Genome Sequence of Enterococcus raffinosus ATCC_49464.</title>
        <authorList>
            <consortium name="The Broad Institute Genome Sequencing Platform"/>
            <consortium name="The Broad Institute Genome Sequencing Center for Infectious Disease"/>
            <person name="Earl A.M."/>
            <person name="Gilmore M.S."/>
            <person name="Lebreton F."/>
            <person name="Walker B."/>
            <person name="Young S.K."/>
            <person name="Zeng Q."/>
            <person name="Gargeya S."/>
            <person name="Fitzgerald M."/>
            <person name="Haas B."/>
            <person name="Abouelleil A."/>
            <person name="Alvarado L."/>
            <person name="Arachchi H.M."/>
            <person name="Berlin A.M."/>
            <person name="Chapman S.B."/>
            <person name="Dewar J."/>
            <person name="Goldberg J."/>
            <person name="Griggs A."/>
            <person name="Gujja S."/>
            <person name="Hansen M."/>
            <person name="Howarth C."/>
            <person name="Imamovic A."/>
            <person name="Larimer J."/>
            <person name="McCowan C."/>
            <person name="Murphy C."/>
            <person name="Neiman D."/>
            <person name="Pearson M."/>
            <person name="Priest M."/>
            <person name="Roberts A."/>
            <person name="Saif S."/>
            <person name="Shea T."/>
            <person name="Sisk P."/>
            <person name="Sykes S."/>
            <person name="Wortman J."/>
            <person name="Nusbaum C."/>
            <person name="Birren B."/>
        </authorList>
    </citation>
    <scope>NUCLEOTIDE SEQUENCE [LARGE SCALE GENOMIC DNA]</scope>
    <source>
        <strain evidence="4 6">ATCC 49464</strain>
    </source>
</reference>
<dbReference type="PROSITE" id="PS51996">
    <property type="entry name" value="TR_MART"/>
    <property type="match status" value="1"/>
</dbReference>
<dbReference type="RefSeq" id="WP_010745823.1">
    <property type="nucleotide sequence ID" value="NZ_ASWF01000003.1"/>
</dbReference>
<feature type="domain" description="Phage head morphogenesis" evidence="3">
    <location>
        <begin position="146"/>
        <end position="265"/>
    </location>
</feature>
<feature type="domain" description="ADP ribosyltransferase" evidence="2">
    <location>
        <begin position="381"/>
        <end position="551"/>
    </location>
</feature>
<dbReference type="Proteomes" id="UP000014158">
    <property type="component" value="Unassembled WGS sequence"/>
</dbReference>
<keyword evidence="7" id="KW-1185">Reference proteome</keyword>
<dbReference type="AlphaFoldDB" id="R2NYG1"/>
<gene>
    <name evidence="5" type="ORF">I590_02559</name>
    <name evidence="4" type="ORF">UAK_02615</name>
</gene>
<dbReference type="GO" id="GO:0005576">
    <property type="term" value="C:extracellular region"/>
    <property type="evidence" value="ECO:0007669"/>
    <property type="project" value="InterPro"/>
</dbReference>
<evidence type="ECO:0000313" key="6">
    <source>
        <dbReference type="Proteomes" id="UP000013877"/>
    </source>
</evidence>
<dbReference type="HOGENOM" id="CLU_041007_0_0_9"/>
<name>R2NYG1_9ENTE</name>
<dbReference type="InterPro" id="IPR006528">
    <property type="entry name" value="Phage_head_morphogenesis_dom"/>
</dbReference>
<dbReference type="Pfam" id="PF04233">
    <property type="entry name" value="Phage_Mu_F"/>
    <property type="match status" value="1"/>
</dbReference>
<evidence type="ECO:0000259" key="2">
    <source>
        <dbReference type="Pfam" id="PF03496"/>
    </source>
</evidence>
<dbReference type="NCBIfam" id="TIGR01641">
    <property type="entry name" value="phageSPP1_gp7"/>
    <property type="match status" value="1"/>
</dbReference>
<sequence>MNNYQREIEKLLQASERNVSKELYQMYKSLADDISKEIVELQKEIDETDKFPKKLQKERLEAIRDQMDRKIRIVEQDQKSSIWSFLRYNGDTAYNSLFYEFEMSEKIPLAFGMLTDKQLNVIINTPVASRKLSTRLKGNARKMKKNLNRVLIKGFGKGLSTEKMARQISDIGGAEYRRAMNIARTEAGRVTGVTRQQSQNHAKELGVYVKKEWISTLDGKTRHNHRELDGQIREVDEYFEINGRRALQPHMFGVASEDVNCRCVSISVIEGYEPSLRRDNESHEVMDYKNYNDWLGSKAASSKTIVSERIGQRISFLEKELEKFENEDWGSLSEDEIELLYYKYEKELSQLLERQMLYNNGEAFTTDKPTEVRKFFSLQESHNQWLKSLSDDDKTLIRDYTRTAYKEFNEILRTSSEDYFNNPLYRGTPEAYRRQQIENAKRLPDILNGYIPERDFVTYRRIAGSFDELPKISDVEVFDDGFMSTSLLESQTKQFGGTYSEVFYKIYVRKGSNIGGYISELSRFENEQEFLIKPGTKFRVLKTESKRMSDGIIQIIEMETV</sequence>
<dbReference type="InterPro" id="IPR003540">
    <property type="entry name" value="ADP-ribosyltransferase"/>
</dbReference>
<dbReference type="Proteomes" id="UP000013877">
    <property type="component" value="Unassembled WGS sequence"/>
</dbReference>
<evidence type="ECO:0000313" key="4">
    <source>
        <dbReference type="EMBL" id="EOH77042.1"/>
    </source>
</evidence>
<protein>
    <submittedName>
        <fullName evidence="4">SPP1 gp7 family phage head morphogenesis protein</fullName>
    </submittedName>
</protein>
<dbReference type="OrthoDB" id="9151105at2"/>
<dbReference type="Pfam" id="PF03496">
    <property type="entry name" value="ADPrib_exo_Tox"/>
    <property type="match status" value="1"/>
</dbReference>
<evidence type="ECO:0000313" key="7">
    <source>
        <dbReference type="Proteomes" id="UP000014158"/>
    </source>
</evidence>
<keyword evidence="1" id="KW-0175">Coiled coil</keyword>
<dbReference type="EMBL" id="ASWF01000003">
    <property type="protein sequence ID" value="EOT75735.1"/>
    <property type="molecule type" value="Genomic_DNA"/>
</dbReference>
<dbReference type="SUPFAM" id="SSF56399">
    <property type="entry name" value="ADP-ribosylation"/>
    <property type="match status" value="1"/>
</dbReference>
<feature type="coiled-coil region" evidence="1">
    <location>
        <begin position="24"/>
        <end position="77"/>
    </location>
</feature>
<reference evidence="5 7" key="2">
    <citation type="submission" date="2013-03" db="EMBL/GenBank/DDBJ databases">
        <title>The Genome Sequence of Enterococcus raffinosus ATCC_49464 (PacBio/Illumina hybrid assembly).</title>
        <authorList>
            <consortium name="The Broad Institute Genomics Platform"/>
            <consortium name="The Broad Institute Genome Sequencing Center for Infectious Disease"/>
            <person name="Earl A."/>
            <person name="Russ C."/>
            <person name="Gilmore M."/>
            <person name="Surin D."/>
            <person name="Walker B."/>
            <person name="Young S."/>
            <person name="Zeng Q."/>
            <person name="Gargeya S."/>
            <person name="Fitzgerald M."/>
            <person name="Haas B."/>
            <person name="Abouelleil A."/>
            <person name="Allen A.W."/>
            <person name="Alvarado L."/>
            <person name="Arachchi H.M."/>
            <person name="Berlin A.M."/>
            <person name="Chapman S.B."/>
            <person name="Gainer-Dewar J."/>
            <person name="Goldberg J."/>
            <person name="Griggs A."/>
            <person name="Gujja S."/>
            <person name="Hansen M."/>
            <person name="Howarth C."/>
            <person name="Imamovic A."/>
            <person name="Ireland A."/>
            <person name="Larimer J."/>
            <person name="McCowan C."/>
            <person name="Murphy C."/>
            <person name="Pearson M."/>
            <person name="Poon T.W."/>
            <person name="Priest M."/>
            <person name="Roberts A."/>
            <person name="Saif S."/>
            <person name="Shea T."/>
            <person name="Sisk P."/>
            <person name="Sykes S."/>
            <person name="Wortman J."/>
            <person name="Nusbaum C."/>
            <person name="Birren B."/>
        </authorList>
    </citation>
    <scope>NUCLEOTIDE SEQUENCE [LARGE SCALE GENOMIC DNA]</scope>
    <source>
        <strain evidence="5 7">ATCC 49464</strain>
    </source>
</reference>
<evidence type="ECO:0000259" key="3">
    <source>
        <dbReference type="Pfam" id="PF04233"/>
    </source>
</evidence>
<evidence type="ECO:0000313" key="5">
    <source>
        <dbReference type="EMBL" id="EOT75735.1"/>
    </source>
</evidence>
<accession>R2NYG1</accession>
<dbReference type="PATRIC" id="fig|1158602.3.peg.2615"/>
<comment type="caution">
    <text evidence="4">The sequence shown here is derived from an EMBL/GenBank/DDBJ whole genome shotgun (WGS) entry which is preliminary data.</text>
</comment>